<comment type="caution">
    <text evidence="1">The sequence shown here is derived from an EMBL/GenBank/DDBJ whole genome shotgun (WGS) entry which is preliminary data.</text>
</comment>
<keyword evidence="2" id="KW-1185">Reference proteome</keyword>
<dbReference type="AlphaFoldDB" id="A0A9D4JER9"/>
<gene>
    <name evidence="1" type="ORF">DPMN_135532</name>
</gene>
<evidence type="ECO:0000313" key="2">
    <source>
        <dbReference type="Proteomes" id="UP000828390"/>
    </source>
</evidence>
<reference evidence="1" key="2">
    <citation type="submission" date="2020-11" db="EMBL/GenBank/DDBJ databases">
        <authorList>
            <person name="McCartney M.A."/>
            <person name="Auch B."/>
            <person name="Kono T."/>
            <person name="Mallez S."/>
            <person name="Becker A."/>
            <person name="Gohl D.M."/>
            <person name="Silverstein K.A.T."/>
            <person name="Koren S."/>
            <person name="Bechman K.B."/>
            <person name="Herman A."/>
            <person name="Abrahante J.E."/>
            <person name="Garbe J."/>
        </authorList>
    </citation>
    <scope>NUCLEOTIDE SEQUENCE</scope>
    <source>
        <strain evidence="1">Duluth1</strain>
        <tissue evidence="1">Whole animal</tissue>
    </source>
</reference>
<dbReference type="EMBL" id="JAIWYP010000006">
    <property type="protein sequence ID" value="KAH3807199.1"/>
    <property type="molecule type" value="Genomic_DNA"/>
</dbReference>
<evidence type="ECO:0000313" key="1">
    <source>
        <dbReference type="EMBL" id="KAH3807199.1"/>
    </source>
</evidence>
<proteinExistence type="predicted"/>
<protein>
    <submittedName>
        <fullName evidence="1">Uncharacterized protein</fullName>
    </submittedName>
</protein>
<organism evidence="1 2">
    <name type="scientific">Dreissena polymorpha</name>
    <name type="common">Zebra mussel</name>
    <name type="synonym">Mytilus polymorpha</name>
    <dbReference type="NCBI Taxonomy" id="45954"/>
    <lineage>
        <taxon>Eukaryota</taxon>
        <taxon>Metazoa</taxon>
        <taxon>Spiralia</taxon>
        <taxon>Lophotrochozoa</taxon>
        <taxon>Mollusca</taxon>
        <taxon>Bivalvia</taxon>
        <taxon>Autobranchia</taxon>
        <taxon>Heteroconchia</taxon>
        <taxon>Euheterodonta</taxon>
        <taxon>Imparidentia</taxon>
        <taxon>Neoheterodontei</taxon>
        <taxon>Myida</taxon>
        <taxon>Dreissenoidea</taxon>
        <taxon>Dreissenidae</taxon>
        <taxon>Dreissena</taxon>
    </lineage>
</organism>
<reference evidence="1" key="1">
    <citation type="journal article" date="2019" name="bioRxiv">
        <title>The Genome of the Zebra Mussel, Dreissena polymorpha: A Resource for Invasive Species Research.</title>
        <authorList>
            <person name="McCartney M.A."/>
            <person name="Auch B."/>
            <person name="Kono T."/>
            <person name="Mallez S."/>
            <person name="Zhang Y."/>
            <person name="Obille A."/>
            <person name="Becker A."/>
            <person name="Abrahante J.E."/>
            <person name="Garbe J."/>
            <person name="Badalamenti J.P."/>
            <person name="Herman A."/>
            <person name="Mangelson H."/>
            <person name="Liachko I."/>
            <person name="Sullivan S."/>
            <person name="Sone E.D."/>
            <person name="Koren S."/>
            <person name="Silverstein K.A.T."/>
            <person name="Beckman K.B."/>
            <person name="Gohl D.M."/>
        </authorList>
    </citation>
    <scope>NUCLEOTIDE SEQUENCE</scope>
    <source>
        <strain evidence="1">Duluth1</strain>
        <tissue evidence="1">Whole animal</tissue>
    </source>
</reference>
<accession>A0A9D4JER9</accession>
<sequence>MVVLVGYQGLCSKDGIDNPDIDDRAYLAGSPDAFQLIEWCSCFTDASSDLPWLSRMLPIEVQFSASSTASSWTMIGVLLNALVFNAELSLLLIVPPSLAELSATMELCLHQLLGVRWKSQIVGKSTALSTASNFSTGSISLLVHRSLNDPVYGQKKQKRREKSSLTHSGSYFETTSLHKTF</sequence>
<name>A0A9D4JER9_DREPO</name>
<dbReference type="Proteomes" id="UP000828390">
    <property type="component" value="Unassembled WGS sequence"/>
</dbReference>